<keyword evidence="2" id="KW-0269">Exonuclease</keyword>
<dbReference type="PANTHER" id="PTHR33710:SF71">
    <property type="entry name" value="ENDONUCLEASE_EXONUCLEASE_PHOSPHATASE DOMAIN-CONTAINING PROTEIN"/>
    <property type="match status" value="1"/>
</dbReference>
<dbReference type="Pfam" id="PF13966">
    <property type="entry name" value="zf-RVT"/>
    <property type="match status" value="1"/>
</dbReference>
<dbReference type="SUPFAM" id="SSF56219">
    <property type="entry name" value="DNase I-like"/>
    <property type="match status" value="1"/>
</dbReference>
<evidence type="ECO:0000313" key="2">
    <source>
        <dbReference type="EMBL" id="OVA03013.1"/>
    </source>
</evidence>
<dbReference type="Proteomes" id="UP000195402">
    <property type="component" value="Unassembled WGS sequence"/>
</dbReference>
<dbReference type="InterPro" id="IPR036691">
    <property type="entry name" value="Endo/exonu/phosph_ase_sf"/>
</dbReference>
<dbReference type="InterPro" id="IPR026960">
    <property type="entry name" value="RVT-Znf"/>
</dbReference>
<proteinExistence type="predicted"/>
<dbReference type="EMBL" id="MVGT01001180">
    <property type="protein sequence ID" value="OVA13241.1"/>
    <property type="molecule type" value="Genomic_DNA"/>
</dbReference>
<reference evidence="2 4" key="1">
    <citation type="journal article" date="2017" name="Mol. Plant">
        <title>The Genome of Medicinal Plant Macleaya cordata Provides New Insights into Benzylisoquinoline Alkaloids Metabolism.</title>
        <authorList>
            <person name="Liu X."/>
            <person name="Liu Y."/>
            <person name="Huang P."/>
            <person name="Ma Y."/>
            <person name="Qing Z."/>
            <person name="Tang Q."/>
            <person name="Cao H."/>
            <person name="Cheng P."/>
            <person name="Zheng Y."/>
            <person name="Yuan Z."/>
            <person name="Zhou Y."/>
            <person name="Liu J."/>
            <person name="Tang Z."/>
            <person name="Zhuo Y."/>
            <person name="Zhang Y."/>
            <person name="Yu L."/>
            <person name="Huang J."/>
            <person name="Yang P."/>
            <person name="Peng Q."/>
            <person name="Zhang J."/>
            <person name="Jiang W."/>
            <person name="Zhang Z."/>
            <person name="Lin K."/>
            <person name="Ro D.K."/>
            <person name="Chen X."/>
            <person name="Xiong X."/>
            <person name="Shang Y."/>
            <person name="Huang S."/>
            <person name="Zeng J."/>
        </authorList>
    </citation>
    <scope>NUCLEOTIDE SEQUENCE [LARGE SCALE GENOMIC DNA]</scope>
    <source>
        <strain evidence="2">BLH2017</strain>
        <strain evidence="4">cv. BLH2017</strain>
        <tissue evidence="2">Root</tissue>
    </source>
</reference>
<dbReference type="PANTHER" id="PTHR33710">
    <property type="entry name" value="BNAC02G09200D PROTEIN"/>
    <property type="match status" value="1"/>
</dbReference>
<keyword evidence="4" id="KW-1185">Reference proteome</keyword>
<dbReference type="Gene3D" id="3.60.10.10">
    <property type="entry name" value="Endonuclease/exonuclease/phosphatase"/>
    <property type="match status" value="1"/>
</dbReference>
<gene>
    <name evidence="3" type="ORF">BVC80_753g10</name>
    <name evidence="2" type="ORF">BVC80_8293g2</name>
</gene>
<dbReference type="STRING" id="56857.A0A200PXP4"/>
<feature type="domain" description="Reverse transcriptase zinc-binding" evidence="1">
    <location>
        <begin position="256"/>
        <end position="340"/>
    </location>
</feature>
<dbReference type="EMBL" id="MVGT01003900">
    <property type="protein sequence ID" value="OVA03013.1"/>
    <property type="molecule type" value="Genomic_DNA"/>
</dbReference>
<dbReference type="OMA" id="RCGVQPE"/>
<keyword evidence="2" id="KW-0255">Endonuclease</keyword>
<dbReference type="OrthoDB" id="692400at2759"/>
<sequence length="443" mass="52030">MDKVTEWCIRNIWGRDNFGWRYIPSQGRSGGLILIWDDITLNVEDELIGEHSISIKFSNRFDNFNWVFTNGYSPNEVTGRLNFWKELDKVKAWWQGAWCIAADFNAIRDETERNKPGGNKRNRKMLNAFLNRNALLDLPLAGGNFTWSDMKEDPLLCRLDRFLISTEWETKYPRVTQMLRTRTISDHNPILLNANGISRVADAFGNNDEWDLNFMRDLNGEEVNDAAELYNLLEQIPSLNDEDDQRKCRFVCGNKFSSKLCYEKLIGGEETNFEERLIWKKTIPSKVSIHFWACFHNSIPTLDILSHRGISIVNRCWMCKETSEDINHLFLHCRYAKVIWGYFIESIGVSWVHGRTLQESMEAWRLSGGSHFRRKIWDLLPYAIVWALWLERNARAFNSKENSSMDIILQVKSFIFLWGLKENVFQGIRFDELVYRWDSVMCA</sequence>
<protein>
    <submittedName>
        <fullName evidence="2">Endonuclease/exonuclease/phosphatase</fullName>
    </submittedName>
</protein>
<keyword evidence="2" id="KW-0540">Nuclease</keyword>
<dbReference type="GO" id="GO:0004527">
    <property type="term" value="F:exonuclease activity"/>
    <property type="evidence" value="ECO:0007669"/>
    <property type="project" value="UniProtKB-KW"/>
</dbReference>
<keyword evidence="2" id="KW-0378">Hydrolase</keyword>
<comment type="caution">
    <text evidence="2">The sequence shown here is derived from an EMBL/GenBank/DDBJ whole genome shotgun (WGS) entry which is preliminary data.</text>
</comment>
<evidence type="ECO:0000259" key="1">
    <source>
        <dbReference type="Pfam" id="PF13966"/>
    </source>
</evidence>
<name>A0A200PXP4_MACCD</name>
<dbReference type="GO" id="GO:0004519">
    <property type="term" value="F:endonuclease activity"/>
    <property type="evidence" value="ECO:0007669"/>
    <property type="project" value="UniProtKB-KW"/>
</dbReference>
<accession>A0A200PXP4</accession>
<evidence type="ECO:0000313" key="4">
    <source>
        <dbReference type="Proteomes" id="UP000195402"/>
    </source>
</evidence>
<dbReference type="AlphaFoldDB" id="A0A200PXP4"/>
<evidence type="ECO:0000313" key="3">
    <source>
        <dbReference type="EMBL" id="OVA13241.1"/>
    </source>
</evidence>
<organism evidence="2 4">
    <name type="scientific">Macleaya cordata</name>
    <name type="common">Five-seeded plume-poppy</name>
    <name type="synonym">Bocconia cordata</name>
    <dbReference type="NCBI Taxonomy" id="56857"/>
    <lineage>
        <taxon>Eukaryota</taxon>
        <taxon>Viridiplantae</taxon>
        <taxon>Streptophyta</taxon>
        <taxon>Embryophyta</taxon>
        <taxon>Tracheophyta</taxon>
        <taxon>Spermatophyta</taxon>
        <taxon>Magnoliopsida</taxon>
        <taxon>Ranunculales</taxon>
        <taxon>Papaveraceae</taxon>
        <taxon>Papaveroideae</taxon>
        <taxon>Macleaya</taxon>
    </lineage>
</organism>